<reference evidence="1" key="1">
    <citation type="submission" date="2023-04" db="EMBL/GenBank/DDBJ databases">
        <title>Draft Genome sequencing of Naganishia species isolated from polar environments using Oxford Nanopore Technology.</title>
        <authorList>
            <person name="Leo P."/>
            <person name="Venkateswaran K."/>
        </authorList>
    </citation>
    <scope>NUCLEOTIDE SEQUENCE</scope>
    <source>
        <strain evidence="1">MNA-CCFEE 5261</strain>
    </source>
</reference>
<evidence type="ECO:0000313" key="1">
    <source>
        <dbReference type="EMBL" id="KAJ9110070.1"/>
    </source>
</evidence>
<organism evidence="1 2">
    <name type="scientific">Naganishia cerealis</name>
    <dbReference type="NCBI Taxonomy" id="610337"/>
    <lineage>
        <taxon>Eukaryota</taxon>
        <taxon>Fungi</taxon>
        <taxon>Dikarya</taxon>
        <taxon>Basidiomycota</taxon>
        <taxon>Agaricomycotina</taxon>
        <taxon>Tremellomycetes</taxon>
        <taxon>Filobasidiales</taxon>
        <taxon>Filobasidiaceae</taxon>
        <taxon>Naganishia</taxon>
    </lineage>
</organism>
<proteinExistence type="predicted"/>
<accession>A0ACC2WFZ6</accession>
<name>A0ACC2WFZ6_9TREE</name>
<evidence type="ECO:0000313" key="2">
    <source>
        <dbReference type="Proteomes" id="UP001241377"/>
    </source>
</evidence>
<protein>
    <submittedName>
        <fullName evidence="1">Uncharacterized protein</fullName>
    </submittedName>
</protein>
<keyword evidence="2" id="KW-1185">Reference proteome</keyword>
<sequence length="657" mass="72974">MNTVGIEILFCGMQRVRETNASLVKLESVLTLFFTDTAGKLDKFVDTICEDFQIRPEKYKEKIRTAIEDQIKQGEFLLTLPGDDEPPGLSQEDYEWWKSQRLATTNGGQDTPDLIEEEVTEDNDLEDDMEERPETVDALMADLQEQNPSEDLRIKIQLDIVSGAMHLSDSFEWELTSTVTPEEFAEVYASDLGLNGEFKTAIAHDIREQVYMYMKSLAMLGYTFDGAAVSDIELRQEFLPPVTDVVRRDEQSIAHHTPFLVNITDADMERLETEREKSITKRKRATRGRRGVILPDREPIRTVRMRIGGEVDENGRPLGRLSGPKQPFVFKPTASKKPTTSRRAAALAARANISEMSNDVHDERYDAVVASSNNVRLKRNRPSTMTPGPQQDESNGSVRASNRISERLVPKEERMSVSLEAASGKTASDGNESRPDSVRQSATEQVEKPQVSSKDGSVKPRSRDDSPAPFPDVASPESTSSSSADGVFSLGRSKSQAKRSLKNDRKIQTPLVQSSKPLPNSTPETSKARSSTGRVSESPAKTTPVLSTPGVPSIRPPAQRVASHQPAEPAWLSQLLGNLKAERPRERVQATWKGPPANPPPGTIITEVDHWRIKCLDCQGKIYSLGPGETLQNFEKHLRNKQHLANVDARINSSKPA</sequence>
<dbReference type="Proteomes" id="UP001241377">
    <property type="component" value="Unassembled WGS sequence"/>
</dbReference>
<gene>
    <name evidence="1" type="ORF">QFC19_001741</name>
</gene>
<dbReference type="EMBL" id="JASBWR010000014">
    <property type="protein sequence ID" value="KAJ9110070.1"/>
    <property type="molecule type" value="Genomic_DNA"/>
</dbReference>
<comment type="caution">
    <text evidence="1">The sequence shown here is derived from an EMBL/GenBank/DDBJ whole genome shotgun (WGS) entry which is preliminary data.</text>
</comment>